<dbReference type="PROSITE" id="PS00101">
    <property type="entry name" value="HEXAPEP_TRANSFERASES"/>
    <property type="match status" value="1"/>
</dbReference>
<proteinExistence type="inferred from homology"/>
<dbReference type="InterPro" id="IPR039369">
    <property type="entry name" value="LacA-like"/>
</dbReference>
<dbReference type="InterPro" id="IPR018357">
    <property type="entry name" value="Hexapep_transf_CS"/>
</dbReference>
<reference evidence="7 8" key="1">
    <citation type="submission" date="2019-06" db="EMBL/GenBank/DDBJ databases">
        <title>Whole genome shotgun sequence of Vibrio inusitatus NBRC 102082.</title>
        <authorList>
            <person name="Hosoyama A."/>
            <person name="Uohara A."/>
            <person name="Ohji S."/>
            <person name="Ichikawa N."/>
        </authorList>
    </citation>
    <scope>NUCLEOTIDE SEQUENCE [LARGE SCALE GENOMIC DNA]</scope>
    <source>
        <strain evidence="7 8">NBRC 102082</strain>
    </source>
</reference>
<dbReference type="PANTHER" id="PTHR43017:SF1">
    <property type="entry name" value="ACETYLTRANSFERASE YJL218W-RELATED"/>
    <property type="match status" value="1"/>
</dbReference>
<keyword evidence="4 5" id="KW-0012">Acyltransferase</keyword>
<evidence type="ECO:0000256" key="4">
    <source>
        <dbReference type="ARBA" id="ARBA00023315"/>
    </source>
</evidence>
<evidence type="ECO:0000313" key="8">
    <source>
        <dbReference type="Proteomes" id="UP000318717"/>
    </source>
</evidence>
<keyword evidence="3" id="KW-0677">Repeat</keyword>
<name>A0A4Y3HSS0_9VIBR</name>
<evidence type="ECO:0000313" key="7">
    <source>
        <dbReference type="EMBL" id="GEA49802.1"/>
    </source>
</evidence>
<gene>
    <name evidence="7" type="primary">maa</name>
    <name evidence="7" type="ORF">VIN01S_06060</name>
</gene>
<evidence type="ECO:0000259" key="6">
    <source>
        <dbReference type="SMART" id="SM01266"/>
    </source>
</evidence>
<dbReference type="Proteomes" id="UP000318717">
    <property type="component" value="Unassembled WGS sequence"/>
</dbReference>
<dbReference type="SUPFAM" id="SSF51161">
    <property type="entry name" value="Trimeric LpxA-like enzymes"/>
    <property type="match status" value="1"/>
</dbReference>
<comment type="similarity">
    <text evidence="1 5">Belongs to the transferase hexapeptide repeat family.</text>
</comment>
<dbReference type="InterPro" id="IPR024688">
    <property type="entry name" value="Mac_dom"/>
</dbReference>
<evidence type="ECO:0000256" key="3">
    <source>
        <dbReference type="ARBA" id="ARBA00022737"/>
    </source>
</evidence>
<dbReference type="PANTHER" id="PTHR43017">
    <property type="entry name" value="GALACTOSIDE O-ACETYLTRANSFERASE"/>
    <property type="match status" value="1"/>
</dbReference>
<dbReference type="EC" id="2.3.1.-" evidence="5"/>
<keyword evidence="8" id="KW-1185">Reference proteome</keyword>
<comment type="caution">
    <text evidence="7">The sequence shown here is derived from an EMBL/GenBank/DDBJ whole genome shotgun (WGS) entry which is preliminary data.</text>
</comment>
<dbReference type="InterPro" id="IPR011004">
    <property type="entry name" value="Trimer_LpxA-like_sf"/>
</dbReference>
<dbReference type="FunFam" id="2.160.10.10:FF:000008">
    <property type="entry name" value="Maltose O-acetyltransferase"/>
    <property type="match status" value="1"/>
</dbReference>
<evidence type="ECO:0000256" key="5">
    <source>
        <dbReference type="RuleBase" id="RU367021"/>
    </source>
</evidence>
<organism evidence="7 8">
    <name type="scientific">Vibrio inusitatus NBRC 102082</name>
    <dbReference type="NCBI Taxonomy" id="1219070"/>
    <lineage>
        <taxon>Bacteria</taxon>
        <taxon>Pseudomonadati</taxon>
        <taxon>Pseudomonadota</taxon>
        <taxon>Gammaproteobacteria</taxon>
        <taxon>Vibrionales</taxon>
        <taxon>Vibrionaceae</taxon>
        <taxon>Vibrio</taxon>
    </lineage>
</organism>
<accession>A0A4Y3HSS0</accession>
<dbReference type="SMART" id="SM01266">
    <property type="entry name" value="Mac"/>
    <property type="match status" value="1"/>
</dbReference>
<dbReference type="Gene3D" id="2.160.10.10">
    <property type="entry name" value="Hexapeptide repeat proteins"/>
    <property type="match status" value="1"/>
</dbReference>
<dbReference type="GO" id="GO:0008870">
    <property type="term" value="F:galactoside O-acetyltransferase activity"/>
    <property type="evidence" value="ECO:0007669"/>
    <property type="project" value="TreeGrafter"/>
</dbReference>
<dbReference type="InterPro" id="IPR001451">
    <property type="entry name" value="Hexapep"/>
</dbReference>
<dbReference type="RefSeq" id="WP_141344143.1">
    <property type="nucleotide sequence ID" value="NZ_BJLF01000002.1"/>
</dbReference>
<sequence length="186" mass="20181">MKTEKEKMLAGEPYEAWDEVLLAERTHCRKAVKKFNETLPGTPNWRATMEDMIPGSGNAYIEPSFRCDYGSNIKLGKNFYANFNCVILDVNTVEIGDNVMFAPNVQIYTAGHPVDPVERIEVGIEFGLPIKIGDNVWLGGGVIVCPGVTIGENTVIGAGSVVVKDIPANVVAAGNPCKVIRSIDVK</sequence>
<evidence type="ECO:0000256" key="1">
    <source>
        <dbReference type="ARBA" id="ARBA00007274"/>
    </source>
</evidence>
<dbReference type="Pfam" id="PF00132">
    <property type="entry name" value="Hexapep"/>
    <property type="match status" value="1"/>
</dbReference>
<evidence type="ECO:0000256" key="2">
    <source>
        <dbReference type="ARBA" id="ARBA00022679"/>
    </source>
</evidence>
<dbReference type="CDD" id="cd03357">
    <property type="entry name" value="LbH_MAT_GAT"/>
    <property type="match status" value="1"/>
</dbReference>
<dbReference type="AlphaFoldDB" id="A0A4Y3HSS0"/>
<keyword evidence="2 5" id="KW-0808">Transferase</keyword>
<dbReference type="OrthoDB" id="9815592at2"/>
<dbReference type="Pfam" id="PF12464">
    <property type="entry name" value="Mac"/>
    <property type="match status" value="1"/>
</dbReference>
<feature type="domain" description="Maltose/galactoside acetyltransferase" evidence="6">
    <location>
        <begin position="5"/>
        <end position="58"/>
    </location>
</feature>
<protein>
    <recommendedName>
        <fullName evidence="5">Acetyltransferase</fullName>
        <ecNumber evidence="5">2.3.1.-</ecNumber>
    </recommendedName>
</protein>
<dbReference type="EMBL" id="BJLF01000002">
    <property type="protein sequence ID" value="GEA49802.1"/>
    <property type="molecule type" value="Genomic_DNA"/>
</dbReference>